<gene>
    <name evidence="2" type="ORF">N7482_007260</name>
</gene>
<feature type="compositionally biased region" description="Acidic residues" evidence="1">
    <location>
        <begin position="320"/>
        <end position="332"/>
    </location>
</feature>
<evidence type="ECO:0000256" key="1">
    <source>
        <dbReference type="SAM" id="MobiDB-lite"/>
    </source>
</evidence>
<name>A0A9W9HYR5_9EURO</name>
<dbReference type="OrthoDB" id="4511119at2759"/>
<dbReference type="AlphaFoldDB" id="A0A9W9HYR5"/>
<evidence type="ECO:0000313" key="2">
    <source>
        <dbReference type="EMBL" id="KAJ5160256.1"/>
    </source>
</evidence>
<accession>A0A9W9HYR5</accession>
<dbReference type="GeneID" id="81428561"/>
<feature type="region of interest" description="Disordered" evidence="1">
    <location>
        <begin position="366"/>
        <end position="406"/>
    </location>
</feature>
<sequence length="429" mass="47238">MCIYTYHHYPVCGHISNWTVTSCKEFTNRLRLLARGGMSGSCNRIRATHDLLSATEADICGQCKYELREAAFYGVRDAFAPKTYQEIEGLSWKTPIIELVTQMNVGVSNGKMEEEEKEEDGASDIFDGDRPDMFAAIAQQHESCECWSCSKSRNIAPGNSDQTTQTSSVSTNHSSLPDSVTDILKHIDRHLSDDSFASPAWNGNPFDVVPITLPSEQDNIADLCKALRQGSSNDISPSSTQVGVRASRHPLCDILPVDMERMSTKSRSWPSFDLSDVSSIDLEGNSPNGYLINQDSSAVLNAEVEGESEVQDPTTLACLGEDEDDDADDESGGCEVSGPWEDEDTDEASTLSSLLEFNEIDLAPVQNRARPVARPATPIPVPYPSRTRKTFSRSRRQSREGSSQVFPARFSSFYPNSLETWDELSTASS</sequence>
<dbReference type="Proteomes" id="UP001149163">
    <property type="component" value="Unassembled WGS sequence"/>
</dbReference>
<evidence type="ECO:0000313" key="3">
    <source>
        <dbReference type="Proteomes" id="UP001149163"/>
    </source>
</evidence>
<feature type="region of interest" description="Disordered" evidence="1">
    <location>
        <begin position="320"/>
        <end position="350"/>
    </location>
</feature>
<feature type="region of interest" description="Disordered" evidence="1">
    <location>
        <begin position="157"/>
        <end position="178"/>
    </location>
</feature>
<reference evidence="2" key="2">
    <citation type="journal article" date="2023" name="IMA Fungus">
        <title>Comparative genomic study of the Penicillium genus elucidates a diverse pangenome and 15 lateral gene transfer events.</title>
        <authorList>
            <person name="Petersen C."/>
            <person name="Sorensen T."/>
            <person name="Nielsen M.R."/>
            <person name="Sondergaard T.E."/>
            <person name="Sorensen J.L."/>
            <person name="Fitzpatrick D.A."/>
            <person name="Frisvad J.C."/>
            <person name="Nielsen K.L."/>
        </authorList>
    </citation>
    <scope>NUCLEOTIDE SEQUENCE</scope>
    <source>
        <strain evidence="2">IBT 26290</strain>
    </source>
</reference>
<protein>
    <submittedName>
        <fullName evidence="2">Uncharacterized protein</fullName>
    </submittedName>
</protein>
<dbReference type="EMBL" id="JAPQKN010000004">
    <property type="protein sequence ID" value="KAJ5160256.1"/>
    <property type="molecule type" value="Genomic_DNA"/>
</dbReference>
<dbReference type="RefSeq" id="XP_056541814.1">
    <property type="nucleotide sequence ID" value="XM_056689385.1"/>
</dbReference>
<comment type="caution">
    <text evidence="2">The sequence shown here is derived from an EMBL/GenBank/DDBJ whole genome shotgun (WGS) entry which is preliminary data.</text>
</comment>
<feature type="compositionally biased region" description="Low complexity" evidence="1">
    <location>
        <begin position="159"/>
        <end position="175"/>
    </location>
</feature>
<feature type="compositionally biased region" description="Basic residues" evidence="1">
    <location>
        <begin position="386"/>
        <end position="396"/>
    </location>
</feature>
<reference evidence="2" key="1">
    <citation type="submission" date="2022-11" db="EMBL/GenBank/DDBJ databases">
        <authorList>
            <person name="Petersen C."/>
        </authorList>
    </citation>
    <scope>NUCLEOTIDE SEQUENCE</scope>
    <source>
        <strain evidence="2">IBT 26290</strain>
    </source>
</reference>
<proteinExistence type="predicted"/>
<keyword evidence="3" id="KW-1185">Reference proteome</keyword>
<organism evidence="2 3">
    <name type="scientific">Penicillium canariense</name>
    <dbReference type="NCBI Taxonomy" id="189055"/>
    <lineage>
        <taxon>Eukaryota</taxon>
        <taxon>Fungi</taxon>
        <taxon>Dikarya</taxon>
        <taxon>Ascomycota</taxon>
        <taxon>Pezizomycotina</taxon>
        <taxon>Eurotiomycetes</taxon>
        <taxon>Eurotiomycetidae</taxon>
        <taxon>Eurotiales</taxon>
        <taxon>Aspergillaceae</taxon>
        <taxon>Penicillium</taxon>
    </lineage>
</organism>